<dbReference type="InterPro" id="IPR027267">
    <property type="entry name" value="AH/BAR_dom_sf"/>
</dbReference>
<dbReference type="GO" id="GO:0008270">
    <property type="term" value="F:zinc ion binding"/>
    <property type="evidence" value="ECO:0007669"/>
    <property type="project" value="UniProtKB-KW"/>
</dbReference>
<dbReference type="PROSITE" id="PS00479">
    <property type="entry name" value="ZF_DAG_PE_1"/>
    <property type="match status" value="1"/>
</dbReference>
<feature type="domain" description="F-BAR" evidence="14">
    <location>
        <begin position="201"/>
        <end position="444"/>
    </location>
</feature>
<dbReference type="SUPFAM" id="SSF103657">
    <property type="entry name" value="BAR/IMD domain-like"/>
    <property type="match status" value="1"/>
</dbReference>
<dbReference type="PROSITE" id="PS51741">
    <property type="entry name" value="F_BAR"/>
    <property type="match status" value="1"/>
</dbReference>
<dbReference type="FunFam" id="3.30.60.20:FF:000046">
    <property type="entry name" value="Rho GTPase-activating protein 29"/>
    <property type="match status" value="1"/>
</dbReference>
<feature type="coiled-coil region" evidence="10">
    <location>
        <begin position="343"/>
        <end position="395"/>
    </location>
</feature>
<feature type="domain" description="Phorbol-ester/DAG-type" evidence="12">
    <location>
        <begin position="560"/>
        <end position="605"/>
    </location>
</feature>
<accession>A0AA41T5A9</accession>
<dbReference type="EMBL" id="JAATJV010392582">
    <property type="protein sequence ID" value="MBZ3884327.1"/>
    <property type="molecule type" value="Genomic_DNA"/>
</dbReference>
<dbReference type="SUPFAM" id="SSF57889">
    <property type="entry name" value="Cysteine-rich domain"/>
    <property type="match status" value="1"/>
</dbReference>
<dbReference type="Gene3D" id="1.20.1270.60">
    <property type="entry name" value="Arfaptin homology (AH) domain/BAR domain"/>
    <property type="match status" value="2"/>
</dbReference>
<dbReference type="SUPFAM" id="SSF48350">
    <property type="entry name" value="GTPase activation domain, GAP"/>
    <property type="match status" value="1"/>
</dbReference>
<keyword evidence="1" id="KW-0343">GTPase activation</keyword>
<evidence type="ECO:0000256" key="3">
    <source>
        <dbReference type="ARBA" id="ARBA00022723"/>
    </source>
</evidence>
<feature type="region of interest" description="Disordered" evidence="11">
    <location>
        <begin position="975"/>
        <end position="1001"/>
    </location>
</feature>
<feature type="compositionally biased region" description="Polar residues" evidence="11">
    <location>
        <begin position="466"/>
        <end position="476"/>
    </location>
</feature>
<dbReference type="GO" id="GO:0005829">
    <property type="term" value="C:cytosol"/>
    <property type="evidence" value="ECO:0007669"/>
    <property type="project" value="UniProtKB-ARBA"/>
</dbReference>
<feature type="compositionally biased region" description="Basic and acidic residues" evidence="11">
    <location>
        <begin position="1167"/>
        <end position="1178"/>
    </location>
</feature>
<dbReference type="InterPro" id="IPR051025">
    <property type="entry name" value="RhoGAP"/>
</dbReference>
<reference evidence="15" key="1">
    <citation type="submission" date="2020-03" db="EMBL/GenBank/DDBJ databases">
        <title>Studies in the Genomics of Life Span.</title>
        <authorList>
            <person name="Glass D."/>
        </authorList>
    </citation>
    <scope>NUCLEOTIDE SEQUENCE</scope>
    <source>
        <strain evidence="15">SUZIE</strain>
        <tissue evidence="15">Muscle</tissue>
    </source>
</reference>
<evidence type="ECO:0000313" key="16">
    <source>
        <dbReference type="Proteomes" id="UP001166674"/>
    </source>
</evidence>
<feature type="compositionally biased region" description="Basic and acidic residues" evidence="11">
    <location>
        <begin position="1079"/>
        <end position="1090"/>
    </location>
</feature>
<evidence type="ECO:0000256" key="10">
    <source>
        <dbReference type="SAM" id="Coils"/>
    </source>
</evidence>
<dbReference type="Gene3D" id="1.10.555.10">
    <property type="entry name" value="Rho GTPase activation protein"/>
    <property type="match status" value="1"/>
</dbReference>
<dbReference type="GO" id="GO:0005096">
    <property type="term" value="F:GTPase activator activity"/>
    <property type="evidence" value="ECO:0007669"/>
    <property type="project" value="UniProtKB-KW"/>
</dbReference>
<dbReference type="InterPro" id="IPR031160">
    <property type="entry name" value="F_BAR_dom"/>
</dbReference>
<keyword evidence="4" id="KW-0863">Zinc-finger</keyword>
<feature type="compositionally biased region" description="Acidic residues" evidence="11">
    <location>
        <begin position="1197"/>
        <end position="1207"/>
    </location>
</feature>
<dbReference type="InterPro" id="IPR000198">
    <property type="entry name" value="RhoGAP_dom"/>
</dbReference>
<comment type="caution">
    <text evidence="15">The sequence shown here is derived from an EMBL/GenBank/DDBJ whole genome shotgun (WGS) entry which is preliminary data.</text>
</comment>
<evidence type="ECO:0000256" key="8">
    <source>
        <dbReference type="ARBA" id="ARBA00042921"/>
    </source>
</evidence>
<proteinExistence type="predicted"/>
<dbReference type="Pfam" id="PF24235">
    <property type="entry name" value="RHG29_45_N"/>
    <property type="match status" value="1"/>
</dbReference>
<feature type="domain" description="Rho-GAP" evidence="13">
    <location>
        <begin position="619"/>
        <end position="834"/>
    </location>
</feature>
<dbReference type="InterPro" id="IPR002219">
    <property type="entry name" value="PKC_DAG/PE"/>
</dbReference>
<feature type="compositionally biased region" description="Polar residues" evidence="11">
    <location>
        <begin position="1061"/>
        <end position="1072"/>
    </location>
</feature>
<dbReference type="InterPro" id="IPR057028">
    <property type="entry name" value="RHG29_45_N"/>
</dbReference>
<evidence type="ECO:0000256" key="2">
    <source>
        <dbReference type="ARBA" id="ARBA00022553"/>
    </source>
</evidence>
<evidence type="ECO:0000256" key="1">
    <source>
        <dbReference type="ARBA" id="ARBA00022468"/>
    </source>
</evidence>
<dbReference type="PANTHER" id="PTHR15228:SF7">
    <property type="entry name" value="RHO GTPASE-ACTIVATING PROTEIN 29"/>
    <property type="match status" value="1"/>
</dbReference>
<gene>
    <name evidence="15" type="ORF">SUZIE_177390</name>
</gene>
<dbReference type="Gene3D" id="3.30.60.20">
    <property type="match status" value="1"/>
</dbReference>
<dbReference type="InterPro" id="IPR054713">
    <property type="entry name" value="GMIP/FCHO2-like_FCH"/>
</dbReference>
<dbReference type="FunFam" id="1.10.555.10:FF:000016">
    <property type="entry name" value="Rho GTPase activating protein 29"/>
    <property type="match status" value="1"/>
</dbReference>
<evidence type="ECO:0000256" key="4">
    <source>
        <dbReference type="ARBA" id="ARBA00022771"/>
    </source>
</evidence>
<dbReference type="SMART" id="SM00324">
    <property type="entry name" value="RhoGAP"/>
    <property type="match status" value="1"/>
</dbReference>
<organism evidence="15 16">
    <name type="scientific">Sciurus carolinensis</name>
    <name type="common">Eastern gray squirrel</name>
    <dbReference type="NCBI Taxonomy" id="30640"/>
    <lineage>
        <taxon>Eukaryota</taxon>
        <taxon>Metazoa</taxon>
        <taxon>Chordata</taxon>
        <taxon>Craniata</taxon>
        <taxon>Vertebrata</taxon>
        <taxon>Euteleostomi</taxon>
        <taxon>Mammalia</taxon>
        <taxon>Eutheria</taxon>
        <taxon>Euarchontoglires</taxon>
        <taxon>Glires</taxon>
        <taxon>Rodentia</taxon>
        <taxon>Sciuromorpha</taxon>
        <taxon>Sciuridae</taxon>
        <taxon>Sciurinae</taxon>
        <taxon>Sciurini</taxon>
        <taxon>Sciurus</taxon>
    </lineage>
</organism>
<dbReference type="InterPro" id="IPR046349">
    <property type="entry name" value="C1-like_sf"/>
</dbReference>
<feature type="region of interest" description="Disordered" evidence="11">
    <location>
        <begin position="451"/>
        <end position="481"/>
    </location>
</feature>
<dbReference type="CDD" id="cd20816">
    <property type="entry name" value="C1_GMIP-like"/>
    <property type="match status" value="1"/>
</dbReference>
<dbReference type="AlphaFoldDB" id="A0AA41T5A9"/>
<feature type="region of interest" description="Disordered" evidence="11">
    <location>
        <begin position="507"/>
        <end position="545"/>
    </location>
</feature>
<keyword evidence="3" id="KW-0479">Metal-binding</keyword>
<evidence type="ECO:0000256" key="9">
    <source>
        <dbReference type="PROSITE-ProRule" id="PRU01077"/>
    </source>
</evidence>
<evidence type="ECO:0000256" key="7">
    <source>
        <dbReference type="ARBA" id="ARBA00040783"/>
    </source>
</evidence>
<keyword evidence="5" id="KW-0862">Zinc</keyword>
<keyword evidence="16" id="KW-1185">Reference proteome</keyword>
<evidence type="ECO:0000259" key="12">
    <source>
        <dbReference type="PROSITE" id="PS50081"/>
    </source>
</evidence>
<evidence type="ECO:0000256" key="11">
    <source>
        <dbReference type="SAM" id="MobiDB-lite"/>
    </source>
</evidence>
<evidence type="ECO:0000259" key="14">
    <source>
        <dbReference type="PROSITE" id="PS51741"/>
    </source>
</evidence>
<dbReference type="InterPro" id="IPR008936">
    <property type="entry name" value="Rho_GTPase_activation_prot"/>
</dbReference>
<sequence length="1207" mass="136587">MIAHKQKKAKKKRVWASSQHSTDVAASEMGLKSISSNSIFDPDYIQELVNDIRKFSHVLLYLKEAILSDCFKEVIHIRLDELLCVLKSIMNKHQNLNSVDLQNAAEMLTAKVKAVNFTEVNEENKNDLFREVFSSIETLAFTFGNMNYVKITNWDKKFLKQRFVVFCTNTKFVFFRVVKSFENISVDSVESSNEKGNFSPIELDSVLLRNTDSIELALSYAKTWSKYTKNIVSWVEKKLNLELESTRNIVKLAEATRANIGLQEFMPLQSLFTSALLNDIKNSHLLQQTIAALQANKFVQLETETALKKAKLLCMQRQDEYEKAKSSMFRAEEEHQYSSGGLAKNLNKQLEKKRRLEEEALQKVEEANELYKVCVTNVEERRNDLENTKKEILTQLRTLVFQCDLTLKAVTVNLFQMQHLQAASFANSLQSLSDNAKLYDPGQEYSEFVKATNSTEEEKVDGNVNKPLTSSSQTSRYGPADSLEDVVRLPDSCNKIEEDRCSNSADLTGDFHRKLPRTPSSGTMSSADDLDEREPPSPSEAGLNSLGAFKKTLMSKAAVTHKFRKLRSPTKCRDCEGIVVFQGVECEECLLVCHRKCLENLVIICGHQKLLGKIHLFGAEFTQVAKKEPDGIPFILKICASEIENRALCLQGIYRVSGNKTKTEKLCQALENGMHLVDISEFNSHDICEVLKLYLRQLPEPFILFRLYKEFIDLAKEIQHVNEEQETKKDNPEDKKFPNMCIEINRILLKSKDLLRQLPTSNFNSLHYLIVHLKRVVDHAEENKMNSKNLGVIFGPSLIRPRPTTAPVTISSLAEYSNQARLVEFLITYSQKIFDGSLQPQDVTCSAGVLTPQVDQSCPSKLLLSSEERDTEHSMKSLYFTSKEDIYTADSESKNFETTPSFEESEHKQNILEKCDACLIENKEPESSSQKMDNICKTNKPLILKSDRVTNNMHRHTPRTKIRPVSLPVDRLLLASPPSEKNGRNVGNTNADKFCKNPTFEGLSRKDTPTTVCSKFNGFDQQILPKTWGKQCEQNNLTAKTTVTVPGALQEKVTVSISVSGDHSISATQPNKPYTEPARSTREASERRSSDSYPLTPARAPRTLQPQHWTTFYKPRTPTSNVRGTEERPASPSAAVPPGTAHTPLSQVEKSVPDLDSTSACPLQLDGKPKENSEEHGLPDVNPTYQRPRLKRMQQFEDLEDEIPQFV</sequence>
<evidence type="ECO:0000259" key="13">
    <source>
        <dbReference type="PROSITE" id="PS50238"/>
    </source>
</evidence>
<evidence type="ECO:0000313" key="15">
    <source>
        <dbReference type="EMBL" id="MBZ3884327.1"/>
    </source>
</evidence>
<keyword evidence="6 9" id="KW-0175">Coiled coil</keyword>
<protein>
    <recommendedName>
        <fullName evidence="7">Rho GTPase-activating protein 29</fullName>
    </recommendedName>
    <alternativeName>
        <fullName evidence="8">Rho-type GTPase-activating protein 29</fullName>
    </alternativeName>
</protein>
<dbReference type="GO" id="GO:0007165">
    <property type="term" value="P:signal transduction"/>
    <property type="evidence" value="ECO:0007669"/>
    <property type="project" value="InterPro"/>
</dbReference>
<evidence type="ECO:0000256" key="6">
    <source>
        <dbReference type="ARBA" id="ARBA00023054"/>
    </source>
</evidence>
<dbReference type="Pfam" id="PF00620">
    <property type="entry name" value="RhoGAP"/>
    <property type="match status" value="1"/>
</dbReference>
<dbReference type="Pfam" id="PF00130">
    <property type="entry name" value="C1_1"/>
    <property type="match status" value="1"/>
</dbReference>
<dbReference type="Pfam" id="PF22699">
    <property type="entry name" value="GMIP-like_FCH"/>
    <property type="match status" value="2"/>
</dbReference>
<dbReference type="PANTHER" id="PTHR15228">
    <property type="entry name" value="SPERMATHECAL PHYSIOLOGY VARIANT"/>
    <property type="match status" value="1"/>
</dbReference>
<dbReference type="PROSITE" id="PS50238">
    <property type="entry name" value="RHOGAP"/>
    <property type="match status" value="1"/>
</dbReference>
<name>A0AA41T5A9_SCICA</name>
<dbReference type="GO" id="GO:0051056">
    <property type="term" value="P:regulation of small GTPase mediated signal transduction"/>
    <property type="evidence" value="ECO:0007669"/>
    <property type="project" value="UniProtKB-ARBA"/>
</dbReference>
<feature type="region of interest" description="Disordered" evidence="11">
    <location>
        <begin position="1061"/>
        <end position="1207"/>
    </location>
</feature>
<dbReference type="PROSITE" id="PS50081">
    <property type="entry name" value="ZF_DAG_PE_2"/>
    <property type="match status" value="1"/>
</dbReference>
<keyword evidence="2" id="KW-0597">Phosphoprotein</keyword>
<dbReference type="Proteomes" id="UP001166674">
    <property type="component" value="Unassembled WGS sequence"/>
</dbReference>
<dbReference type="SMART" id="SM00109">
    <property type="entry name" value="C1"/>
    <property type="match status" value="1"/>
</dbReference>
<evidence type="ECO:0000256" key="5">
    <source>
        <dbReference type="ARBA" id="ARBA00022833"/>
    </source>
</evidence>